<evidence type="ECO:0000313" key="4">
    <source>
        <dbReference type="Proteomes" id="UP000199365"/>
    </source>
</evidence>
<dbReference type="AlphaFoldDB" id="A0A1H1KCS9"/>
<keyword evidence="4" id="KW-1185">Reference proteome</keyword>
<proteinExistence type="predicted"/>
<dbReference type="Pfam" id="PF13340">
    <property type="entry name" value="DUF4096"/>
    <property type="match status" value="1"/>
</dbReference>
<reference evidence="4" key="1">
    <citation type="submission" date="2016-10" db="EMBL/GenBank/DDBJ databases">
        <authorList>
            <person name="Varghese N."/>
            <person name="Submissions S."/>
        </authorList>
    </citation>
    <scope>NUCLEOTIDE SEQUENCE [LARGE SCALE GENOMIC DNA]</scope>
    <source>
        <strain evidence="4">DUS833</strain>
    </source>
</reference>
<evidence type="ECO:0000313" key="3">
    <source>
        <dbReference type="EMBL" id="SDR60094.1"/>
    </source>
</evidence>
<feature type="region of interest" description="Disordered" evidence="1">
    <location>
        <begin position="85"/>
        <end position="114"/>
    </location>
</feature>
<dbReference type="RefSeq" id="WP_090811431.1">
    <property type="nucleotide sequence ID" value="NZ_FNKX01000003.1"/>
</dbReference>
<dbReference type="Proteomes" id="UP000199365">
    <property type="component" value="Unassembled WGS sequence"/>
</dbReference>
<dbReference type="EMBL" id="FNKX01000003">
    <property type="protein sequence ID" value="SDR60094.1"/>
    <property type="molecule type" value="Genomic_DNA"/>
</dbReference>
<dbReference type="InterPro" id="IPR025161">
    <property type="entry name" value="IS402-like_dom"/>
</dbReference>
<protein>
    <submittedName>
        <fullName evidence="3">Putative transposase</fullName>
    </submittedName>
</protein>
<sequence length="114" mass="12834">MRNRRRAHQGRRIEARAVVNAVLWLLSTGKSCNALPGRYPSSPTCRRRFDQWRADGTLAEVIKRLGESGRDISLDRAGAMTLKWPAQPQRPGQNRTRGAFRASPASWRAPVKTP</sequence>
<name>A0A1H1KCS9_9BURK</name>
<gene>
    <name evidence="3" type="ORF">SAMN05445850_7127</name>
</gene>
<evidence type="ECO:0000259" key="2">
    <source>
        <dbReference type="Pfam" id="PF13340"/>
    </source>
</evidence>
<accession>A0A1H1KCS9</accession>
<organism evidence="3 4">
    <name type="scientific">Paraburkholderia tuberum</name>
    <dbReference type="NCBI Taxonomy" id="157910"/>
    <lineage>
        <taxon>Bacteria</taxon>
        <taxon>Pseudomonadati</taxon>
        <taxon>Pseudomonadota</taxon>
        <taxon>Betaproteobacteria</taxon>
        <taxon>Burkholderiales</taxon>
        <taxon>Burkholderiaceae</taxon>
        <taxon>Paraburkholderia</taxon>
    </lineage>
</organism>
<feature type="domain" description="Insertion element IS402-like" evidence="2">
    <location>
        <begin position="5"/>
        <end position="61"/>
    </location>
</feature>
<evidence type="ECO:0000256" key="1">
    <source>
        <dbReference type="SAM" id="MobiDB-lite"/>
    </source>
</evidence>